<protein>
    <submittedName>
        <fullName evidence="1">Putative ovule protein</fullName>
    </submittedName>
</protein>
<sequence>MLPLIPIFRSDKFLCRKGLITLLVGYCFDTTFSYLEQAMVYSMFRCSSSYICREHQCLTL</sequence>
<dbReference type="AlphaFoldDB" id="A0A0V0H275"/>
<organism evidence="1">
    <name type="scientific">Solanum chacoense</name>
    <name type="common">Chaco potato</name>
    <dbReference type="NCBI Taxonomy" id="4108"/>
    <lineage>
        <taxon>Eukaryota</taxon>
        <taxon>Viridiplantae</taxon>
        <taxon>Streptophyta</taxon>
        <taxon>Embryophyta</taxon>
        <taxon>Tracheophyta</taxon>
        <taxon>Spermatophyta</taxon>
        <taxon>Magnoliopsida</taxon>
        <taxon>eudicotyledons</taxon>
        <taxon>Gunneridae</taxon>
        <taxon>Pentapetalae</taxon>
        <taxon>asterids</taxon>
        <taxon>lamiids</taxon>
        <taxon>Solanales</taxon>
        <taxon>Solanaceae</taxon>
        <taxon>Solanoideae</taxon>
        <taxon>Solaneae</taxon>
        <taxon>Solanum</taxon>
    </lineage>
</organism>
<name>A0A0V0H275_SOLCH</name>
<reference evidence="1" key="1">
    <citation type="submission" date="2015-12" db="EMBL/GenBank/DDBJ databases">
        <title>Gene expression during late stages of embryo sac development: a critical building block for successful pollen-pistil interactions.</title>
        <authorList>
            <person name="Liu Y."/>
            <person name="Joly V."/>
            <person name="Sabar M."/>
            <person name="Matton D.P."/>
        </authorList>
    </citation>
    <scope>NUCLEOTIDE SEQUENCE</scope>
</reference>
<proteinExistence type="predicted"/>
<dbReference type="EMBL" id="GEDG01026482">
    <property type="protein sequence ID" value="JAP14498.1"/>
    <property type="molecule type" value="Transcribed_RNA"/>
</dbReference>
<evidence type="ECO:0000313" key="1">
    <source>
        <dbReference type="EMBL" id="JAP14498.1"/>
    </source>
</evidence>
<accession>A0A0V0H275</accession>